<dbReference type="EMBL" id="JAWQEG010002965">
    <property type="protein sequence ID" value="KAK3868652.1"/>
    <property type="molecule type" value="Genomic_DNA"/>
</dbReference>
<evidence type="ECO:0000313" key="1">
    <source>
        <dbReference type="EMBL" id="KAK3868652.1"/>
    </source>
</evidence>
<keyword evidence="2" id="KW-1185">Reference proteome</keyword>
<name>A0AAE1F8E6_PETCI</name>
<dbReference type="AlphaFoldDB" id="A0AAE1F8E6"/>
<sequence length="90" mass="10226">MLQKLYRTRPQVIPQETDSEEYQGNLNGFLQHLIAEPQDEASLSPRIQHLIKSVGQDIVYGVMRGQLKPPKRLMLPNAIKTLTGSENSLR</sequence>
<dbReference type="Proteomes" id="UP001286313">
    <property type="component" value="Unassembled WGS sequence"/>
</dbReference>
<reference evidence="1" key="1">
    <citation type="submission" date="2023-10" db="EMBL/GenBank/DDBJ databases">
        <title>Genome assemblies of two species of porcelain crab, Petrolisthes cinctipes and Petrolisthes manimaculis (Anomura: Porcellanidae).</title>
        <authorList>
            <person name="Angst P."/>
        </authorList>
    </citation>
    <scope>NUCLEOTIDE SEQUENCE</scope>
    <source>
        <strain evidence="1">PB745_01</strain>
        <tissue evidence="1">Gill</tissue>
    </source>
</reference>
<gene>
    <name evidence="1" type="ORF">Pcinc_025976</name>
</gene>
<evidence type="ECO:0000313" key="2">
    <source>
        <dbReference type="Proteomes" id="UP001286313"/>
    </source>
</evidence>
<comment type="caution">
    <text evidence="1">The sequence shown here is derived from an EMBL/GenBank/DDBJ whole genome shotgun (WGS) entry which is preliminary data.</text>
</comment>
<protein>
    <submittedName>
        <fullName evidence="1">Uncharacterized protein</fullName>
    </submittedName>
</protein>
<proteinExistence type="predicted"/>
<accession>A0AAE1F8E6</accession>
<organism evidence="1 2">
    <name type="scientific">Petrolisthes cinctipes</name>
    <name type="common">Flat porcelain crab</name>
    <dbReference type="NCBI Taxonomy" id="88211"/>
    <lineage>
        <taxon>Eukaryota</taxon>
        <taxon>Metazoa</taxon>
        <taxon>Ecdysozoa</taxon>
        <taxon>Arthropoda</taxon>
        <taxon>Crustacea</taxon>
        <taxon>Multicrustacea</taxon>
        <taxon>Malacostraca</taxon>
        <taxon>Eumalacostraca</taxon>
        <taxon>Eucarida</taxon>
        <taxon>Decapoda</taxon>
        <taxon>Pleocyemata</taxon>
        <taxon>Anomura</taxon>
        <taxon>Galatheoidea</taxon>
        <taxon>Porcellanidae</taxon>
        <taxon>Petrolisthes</taxon>
    </lineage>
</organism>